<dbReference type="EMBL" id="JANIIC010000054">
    <property type="protein sequence ID" value="MCQ8834223.1"/>
    <property type="molecule type" value="Genomic_DNA"/>
</dbReference>
<protein>
    <submittedName>
        <fullName evidence="2">DUF397 domain-containing protein</fullName>
    </submittedName>
</protein>
<dbReference type="Pfam" id="PF04149">
    <property type="entry name" value="DUF397"/>
    <property type="match status" value="1"/>
</dbReference>
<sequence>MADGIPGVAAVRDSKRTDGPVLVVAAASWTAFIRDLKTGHRP</sequence>
<name>A0A9X2RXH5_STRMQ</name>
<evidence type="ECO:0000313" key="3">
    <source>
        <dbReference type="Proteomes" id="UP001142400"/>
    </source>
</evidence>
<evidence type="ECO:0000259" key="1">
    <source>
        <dbReference type="Pfam" id="PF04149"/>
    </source>
</evidence>
<accession>A0A9X2RXH5</accession>
<gene>
    <name evidence="2" type="ORF">NQU54_35505</name>
</gene>
<proteinExistence type="predicted"/>
<keyword evidence="3" id="KW-1185">Reference proteome</keyword>
<dbReference type="RefSeq" id="WP_257634616.1">
    <property type="nucleotide sequence ID" value="NZ_JANIIC010000054.1"/>
</dbReference>
<dbReference type="Proteomes" id="UP001142400">
    <property type="component" value="Unassembled WGS sequence"/>
</dbReference>
<comment type="caution">
    <text evidence="2">The sequence shown here is derived from an EMBL/GenBank/DDBJ whole genome shotgun (WGS) entry which is preliminary data.</text>
</comment>
<organism evidence="2 3">
    <name type="scientific">Streptomyces malaysiensis subsp. samsunensis</name>
    <dbReference type="NCBI Taxonomy" id="459658"/>
    <lineage>
        <taxon>Bacteria</taxon>
        <taxon>Bacillati</taxon>
        <taxon>Actinomycetota</taxon>
        <taxon>Actinomycetes</taxon>
        <taxon>Kitasatosporales</taxon>
        <taxon>Streptomycetaceae</taxon>
        <taxon>Streptomyces</taxon>
        <taxon>Streptomyces violaceusniger group</taxon>
    </lineage>
</organism>
<reference evidence="2" key="1">
    <citation type="submission" date="2022-06" db="EMBL/GenBank/DDBJ databases">
        <title>WGS of actinobacteria.</title>
        <authorList>
            <person name="Thawai C."/>
        </authorList>
    </citation>
    <scope>NUCLEOTIDE SEQUENCE</scope>
    <source>
        <strain evidence="2">DSM 42010</strain>
    </source>
</reference>
<dbReference type="InterPro" id="IPR007278">
    <property type="entry name" value="DUF397"/>
</dbReference>
<dbReference type="AlphaFoldDB" id="A0A9X2RXH5"/>
<feature type="domain" description="DUF397" evidence="1">
    <location>
        <begin position="7"/>
        <end position="37"/>
    </location>
</feature>
<evidence type="ECO:0000313" key="2">
    <source>
        <dbReference type="EMBL" id="MCQ8834223.1"/>
    </source>
</evidence>